<evidence type="ECO:0000313" key="12">
    <source>
        <dbReference type="Proteomes" id="UP000730481"/>
    </source>
</evidence>
<keyword evidence="9" id="KW-0175">Coiled coil</keyword>
<dbReference type="InterPro" id="IPR048682">
    <property type="entry name" value="COG4"/>
</dbReference>
<evidence type="ECO:0000256" key="7">
    <source>
        <dbReference type="ARBA" id="ARBA00023136"/>
    </source>
</evidence>
<dbReference type="AlphaFoldDB" id="A0A9P5AVA4"/>
<sequence length="709" mass="79611">MAKINDIFRSASSESDVRKALDLLHEREDSLMFKLDSPVKNSKDLNRDLDCLGGFRGDLDMKLIVAQNIQNTMLSSAVSTAERLSAMIRALEMEKARVEATLVVIEQVAELKACIAGLIGSMGAPQDWEAAAGYLMRAADIPEEVIRGDFSLAVEPSMEMPEPPWTTIRRARKSLCTIFLREFNATVEQVDGIKIARFFKLFPIIGEDEVGLDAYARYVCQGMTEAAGSALKMPHRDRGGMFHAKALTKLFEHIVQIIDSHSGLIERHYGSGKVIKVIERLQAEVDIQGGIILDMWSDEKAAASTMAHIKSYAFTFLLKSMMPAQKGLGLVLRGRGPNEVGLDLDVKKVEGLFAEMSAMMKSWSPYKRFIASKCKGVLSQDTLSLPRVLHQCNLQTKISETLIEPYKTTATFLFRKSVEKAFEIDTAPSNLSLSKPCKGSPPFILQVVDDLIEVVVSITMAVGRVLESDFIGIIHRRMEESYPKPLVQDRFPAEDRIISFMVLINTLDMAKEYLDRIIRSKVSSVTQRTDMAGPFLQTLKDPFPFDRDAELVTNTLQSLNSGVSAKATELMNDGIRALLDEVLWPRIRPILINSFQDAHYDVLEEELLDEEEEDGETVQRVSVRFESEWLALTRPTEAYHDAENICNFEAFAQADYTFREPFAWLKEILVIASMDDHEWDELISGQSGQGIDWLLSDEDMAKARNIARK</sequence>
<feature type="coiled-coil region" evidence="9">
    <location>
        <begin position="81"/>
        <end position="108"/>
    </location>
</feature>
<evidence type="ECO:0000256" key="5">
    <source>
        <dbReference type="ARBA" id="ARBA00022927"/>
    </source>
</evidence>
<dbReference type="SMART" id="SM00762">
    <property type="entry name" value="Cog4"/>
    <property type="match status" value="1"/>
</dbReference>
<feature type="domain" description="COG4 transport protein middle alpha-helical bundle" evidence="10">
    <location>
        <begin position="168"/>
        <end position="479"/>
    </location>
</feature>
<reference evidence="11" key="1">
    <citation type="journal article" date="2017" name="Mycologia">
        <title>Fusarium algeriense, sp. nov., a novel toxigenic crown rot pathogen of durum wheat from Algeria is nested in the Fusarium burgessii species complex.</title>
        <authorList>
            <person name="Laraba I."/>
            <person name="Keddad A."/>
            <person name="Boureghda H."/>
            <person name="Abdallah N."/>
            <person name="Vaughan M.M."/>
            <person name="Proctor R.H."/>
            <person name="Busman M."/>
            <person name="O'Donnell K."/>
        </authorList>
    </citation>
    <scope>NUCLEOTIDE SEQUENCE</scope>
    <source>
        <strain evidence="11">NRRL 25174</strain>
    </source>
</reference>
<dbReference type="GO" id="GO:0000139">
    <property type="term" value="C:Golgi membrane"/>
    <property type="evidence" value="ECO:0007669"/>
    <property type="project" value="UniProtKB-SubCell"/>
</dbReference>
<dbReference type="OrthoDB" id="47059at2759"/>
<dbReference type="Proteomes" id="UP000730481">
    <property type="component" value="Unassembled WGS sequence"/>
</dbReference>
<evidence type="ECO:0000256" key="4">
    <source>
        <dbReference type="ARBA" id="ARBA00022448"/>
    </source>
</evidence>
<evidence type="ECO:0000259" key="10">
    <source>
        <dbReference type="SMART" id="SM00762"/>
    </source>
</evidence>
<comment type="caution">
    <text evidence="11">The sequence shown here is derived from an EMBL/GenBank/DDBJ whole genome shotgun (WGS) entry which is preliminary data.</text>
</comment>
<accession>A0A9P5AVA4</accession>
<organism evidence="11 12">
    <name type="scientific">Fusarium beomiforme</name>
    <dbReference type="NCBI Taxonomy" id="44412"/>
    <lineage>
        <taxon>Eukaryota</taxon>
        <taxon>Fungi</taxon>
        <taxon>Dikarya</taxon>
        <taxon>Ascomycota</taxon>
        <taxon>Pezizomycotina</taxon>
        <taxon>Sordariomycetes</taxon>
        <taxon>Hypocreomycetidae</taxon>
        <taxon>Hypocreales</taxon>
        <taxon>Nectriaceae</taxon>
        <taxon>Fusarium</taxon>
        <taxon>Fusarium burgessii species complex</taxon>
    </lineage>
</organism>
<keyword evidence="4" id="KW-0813">Transport</keyword>
<evidence type="ECO:0000256" key="2">
    <source>
        <dbReference type="ARBA" id="ARBA00009215"/>
    </source>
</evidence>
<keyword evidence="6" id="KW-0333">Golgi apparatus</keyword>
<dbReference type="PANTHER" id="PTHR24016">
    <property type="entry name" value="CONSERVED OLIGOMERIC GOLGI COMPLEX SUBUNIT 4"/>
    <property type="match status" value="1"/>
</dbReference>
<dbReference type="Pfam" id="PF20663">
    <property type="entry name" value="COG4_N"/>
    <property type="match status" value="1"/>
</dbReference>
<dbReference type="InterPro" id="IPR013167">
    <property type="entry name" value="COG4_M"/>
</dbReference>
<comment type="subcellular location">
    <subcellularLocation>
        <location evidence="1">Golgi apparatus membrane</location>
        <topology evidence="1">Peripheral membrane protein</topology>
    </subcellularLocation>
</comment>
<dbReference type="GO" id="GO:0015031">
    <property type="term" value="P:protein transport"/>
    <property type="evidence" value="ECO:0007669"/>
    <property type="project" value="UniProtKB-KW"/>
</dbReference>
<evidence type="ECO:0000313" key="11">
    <source>
        <dbReference type="EMBL" id="KAF4345660.1"/>
    </source>
</evidence>
<keyword evidence="5" id="KW-0653">Protein transport</keyword>
<evidence type="ECO:0000256" key="1">
    <source>
        <dbReference type="ARBA" id="ARBA00004395"/>
    </source>
</evidence>
<dbReference type="PANTHER" id="PTHR24016:SF0">
    <property type="entry name" value="CONSERVED OLIGOMERIC GOLGI COMPLEX SUBUNIT 4"/>
    <property type="match status" value="1"/>
</dbReference>
<evidence type="ECO:0000256" key="3">
    <source>
        <dbReference type="ARBA" id="ARBA00020975"/>
    </source>
</evidence>
<evidence type="ECO:0000256" key="6">
    <source>
        <dbReference type="ARBA" id="ARBA00023034"/>
    </source>
</evidence>
<evidence type="ECO:0000256" key="9">
    <source>
        <dbReference type="SAM" id="Coils"/>
    </source>
</evidence>
<keyword evidence="7" id="KW-0472">Membrane</keyword>
<comment type="similarity">
    <text evidence="2">Belongs to the COG4 family.</text>
</comment>
<name>A0A9P5AVA4_9HYPO</name>
<reference evidence="11" key="2">
    <citation type="submission" date="2020-02" db="EMBL/GenBank/DDBJ databases">
        <title>Identification and distribution of gene clusters putatively required for synthesis of sphingolipid metabolism inhibitors in phylogenetically diverse species of the filamentous fungus Fusarium.</title>
        <authorList>
            <person name="Kim H.-S."/>
            <person name="Busman M."/>
            <person name="Brown D.W."/>
            <person name="Divon H."/>
            <person name="Uhlig S."/>
            <person name="Proctor R.H."/>
        </authorList>
    </citation>
    <scope>NUCLEOTIDE SEQUENCE</scope>
    <source>
        <strain evidence="11">NRRL 25174</strain>
    </source>
</reference>
<dbReference type="InterPro" id="IPR048684">
    <property type="entry name" value="COG4_C"/>
</dbReference>
<keyword evidence="12" id="KW-1185">Reference proteome</keyword>
<evidence type="ECO:0000256" key="8">
    <source>
        <dbReference type="ARBA" id="ARBA00031340"/>
    </source>
</evidence>
<proteinExistence type="inferred from homology"/>
<dbReference type="Pfam" id="PF20662">
    <property type="entry name" value="COG4_C"/>
    <property type="match status" value="2"/>
</dbReference>
<dbReference type="EMBL" id="PVQB02000019">
    <property type="protein sequence ID" value="KAF4345660.1"/>
    <property type="molecule type" value="Genomic_DNA"/>
</dbReference>
<dbReference type="Gene3D" id="1.20.58.1970">
    <property type="match status" value="1"/>
</dbReference>
<dbReference type="Pfam" id="PF08318">
    <property type="entry name" value="COG4_m"/>
    <property type="match status" value="1"/>
</dbReference>
<gene>
    <name evidence="11" type="ORF">FBEOM_317</name>
</gene>
<dbReference type="InterPro" id="IPR048680">
    <property type="entry name" value="COG4_N"/>
</dbReference>
<protein>
    <recommendedName>
        <fullName evidence="3">Conserved oligomeric Golgi complex subunit 4</fullName>
    </recommendedName>
    <alternativeName>
        <fullName evidence="8">Component of oligomeric Golgi complex 4</fullName>
    </alternativeName>
</protein>